<keyword evidence="2" id="KW-1185">Reference proteome</keyword>
<organism evidence="1 2">
    <name type="scientific">Araneus ventricosus</name>
    <name type="common">Orbweaver spider</name>
    <name type="synonym">Epeira ventricosa</name>
    <dbReference type="NCBI Taxonomy" id="182803"/>
    <lineage>
        <taxon>Eukaryota</taxon>
        <taxon>Metazoa</taxon>
        <taxon>Ecdysozoa</taxon>
        <taxon>Arthropoda</taxon>
        <taxon>Chelicerata</taxon>
        <taxon>Arachnida</taxon>
        <taxon>Araneae</taxon>
        <taxon>Araneomorphae</taxon>
        <taxon>Entelegynae</taxon>
        <taxon>Araneoidea</taxon>
        <taxon>Araneidae</taxon>
        <taxon>Araneus</taxon>
    </lineage>
</organism>
<sequence>MASWDIFQEKSAQNCVTHPGKHWKLTCSSPDNIIDVCTEIKDERLFLFAHGATYSVSSTWQKVMNLFLSVQEMGIHHGHPF</sequence>
<gene>
    <name evidence="1" type="ORF">AVEN_265361_1</name>
</gene>
<dbReference type="EMBL" id="BGPR01007072">
    <property type="protein sequence ID" value="GBN24040.1"/>
    <property type="molecule type" value="Genomic_DNA"/>
</dbReference>
<evidence type="ECO:0000313" key="1">
    <source>
        <dbReference type="EMBL" id="GBN24040.1"/>
    </source>
</evidence>
<protein>
    <submittedName>
        <fullName evidence="1">Uncharacterized protein</fullName>
    </submittedName>
</protein>
<evidence type="ECO:0000313" key="2">
    <source>
        <dbReference type="Proteomes" id="UP000499080"/>
    </source>
</evidence>
<name>A0A4Y2MCA9_ARAVE</name>
<reference evidence="1 2" key="1">
    <citation type="journal article" date="2019" name="Sci. Rep.">
        <title>Orb-weaving spider Araneus ventricosus genome elucidates the spidroin gene catalogue.</title>
        <authorList>
            <person name="Kono N."/>
            <person name="Nakamura H."/>
            <person name="Ohtoshi R."/>
            <person name="Moran D.A.P."/>
            <person name="Shinohara A."/>
            <person name="Yoshida Y."/>
            <person name="Fujiwara M."/>
            <person name="Mori M."/>
            <person name="Tomita M."/>
            <person name="Arakawa K."/>
        </authorList>
    </citation>
    <scope>NUCLEOTIDE SEQUENCE [LARGE SCALE GENOMIC DNA]</scope>
</reference>
<comment type="caution">
    <text evidence="1">The sequence shown here is derived from an EMBL/GenBank/DDBJ whole genome shotgun (WGS) entry which is preliminary data.</text>
</comment>
<dbReference type="Proteomes" id="UP000499080">
    <property type="component" value="Unassembled WGS sequence"/>
</dbReference>
<dbReference type="AlphaFoldDB" id="A0A4Y2MCA9"/>
<proteinExistence type="predicted"/>
<accession>A0A4Y2MCA9</accession>